<sequence>MEYVGGLISIVTKGKKVLDILKSFHNSDIQMSAGKDDWSRTENKVLFKADERCIRSFFAQARYYGRNPVAQKDIIDYLKFVSEKFHSKYEISMVITCLKKKTLWLEDEDSMVPHQSEIEVMELKLTYIVN</sequence>
<dbReference type="Proteomes" id="UP000663836">
    <property type="component" value="Unassembled WGS sequence"/>
</dbReference>
<dbReference type="EMBL" id="CAJNOT010007188">
    <property type="protein sequence ID" value="CAF1502833.1"/>
    <property type="molecule type" value="Genomic_DNA"/>
</dbReference>
<accession>A0A815TME0</accession>
<gene>
    <name evidence="2" type="ORF">JBS370_LOCUS32919</name>
    <name evidence="1" type="ORF">ZHD862_LOCUS37530</name>
</gene>
<dbReference type="AlphaFoldDB" id="A0A815TME0"/>
<protein>
    <submittedName>
        <fullName evidence="1">Uncharacterized protein</fullName>
    </submittedName>
</protein>
<dbReference type="Proteomes" id="UP000663864">
    <property type="component" value="Unassembled WGS sequence"/>
</dbReference>
<dbReference type="EMBL" id="CAJOBD010009071">
    <property type="protein sequence ID" value="CAF4127561.1"/>
    <property type="molecule type" value="Genomic_DNA"/>
</dbReference>
<evidence type="ECO:0000313" key="3">
    <source>
        <dbReference type="Proteomes" id="UP000663864"/>
    </source>
</evidence>
<comment type="caution">
    <text evidence="1">The sequence shown here is derived from an EMBL/GenBank/DDBJ whole genome shotgun (WGS) entry which is preliminary data.</text>
</comment>
<reference evidence="1" key="1">
    <citation type="submission" date="2021-02" db="EMBL/GenBank/DDBJ databases">
        <authorList>
            <person name="Nowell W R."/>
        </authorList>
    </citation>
    <scope>NUCLEOTIDE SEQUENCE</scope>
</reference>
<name>A0A815TME0_9BILA</name>
<organism evidence="1 3">
    <name type="scientific">Rotaria sordida</name>
    <dbReference type="NCBI Taxonomy" id="392033"/>
    <lineage>
        <taxon>Eukaryota</taxon>
        <taxon>Metazoa</taxon>
        <taxon>Spiralia</taxon>
        <taxon>Gnathifera</taxon>
        <taxon>Rotifera</taxon>
        <taxon>Eurotatoria</taxon>
        <taxon>Bdelloidea</taxon>
        <taxon>Philodinida</taxon>
        <taxon>Philodinidae</taxon>
        <taxon>Rotaria</taxon>
    </lineage>
</organism>
<evidence type="ECO:0000313" key="1">
    <source>
        <dbReference type="EMBL" id="CAF1502833.1"/>
    </source>
</evidence>
<proteinExistence type="predicted"/>
<evidence type="ECO:0000313" key="2">
    <source>
        <dbReference type="EMBL" id="CAF4127561.1"/>
    </source>
</evidence>